<organism evidence="6 7">
    <name type="scientific">Limnohabitans parvus II-B4</name>
    <dbReference type="NCBI Taxonomy" id="1293052"/>
    <lineage>
        <taxon>Bacteria</taxon>
        <taxon>Pseudomonadati</taxon>
        <taxon>Pseudomonadota</taxon>
        <taxon>Betaproteobacteria</taxon>
        <taxon>Burkholderiales</taxon>
        <taxon>Comamonadaceae</taxon>
        <taxon>Limnohabitans</taxon>
    </lineage>
</organism>
<comment type="subcellular location">
    <subcellularLocation>
        <location evidence="1">Membrane</location>
        <topology evidence="1">Multi-pass membrane protein</topology>
    </subcellularLocation>
</comment>
<name>A0A315EC37_9BURK</name>
<sequence>MAIALTDWILLGVLLASMVVGLWRGLVYEVLSLAGWVAAFVVAQWLAPDVVGWLPFIKGAPASVQYAVAFAVVFVVTVFVAGLVSWLIKKLVETVGLRPVDRTLGGVFGLARGVVLLLALTVVFQLTGLSRDTWWSTAQGPVWLEVVLTGLKPLLPQTFVEYLP</sequence>
<evidence type="ECO:0000313" key="6">
    <source>
        <dbReference type="EMBL" id="PUE55540.1"/>
    </source>
</evidence>
<dbReference type="GO" id="GO:0009403">
    <property type="term" value="P:toxin biosynthetic process"/>
    <property type="evidence" value="ECO:0007669"/>
    <property type="project" value="InterPro"/>
</dbReference>
<feature type="transmembrane region" description="Helical" evidence="5">
    <location>
        <begin position="7"/>
        <end position="27"/>
    </location>
</feature>
<evidence type="ECO:0000256" key="4">
    <source>
        <dbReference type="ARBA" id="ARBA00023136"/>
    </source>
</evidence>
<dbReference type="InterPro" id="IPR052719">
    <property type="entry name" value="CvpA-like"/>
</dbReference>
<dbReference type="EMBL" id="NESN01000001">
    <property type="protein sequence ID" value="PUE55540.1"/>
    <property type="molecule type" value="Genomic_DNA"/>
</dbReference>
<evidence type="ECO:0000313" key="7">
    <source>
        <dbReference type="Proteomes" id="UP000250790"/>
    </source>
</evidence>
<evidence type="ECO:0000256" key="5">
    <source>
        <dbReference type="SAM" id="Phobius"/>
    </source>
</evidence>
<dbReference type="PANTHER" id="PTHR36926">
    <property type="entry name" value="COLICIN V PRODUCTION PROTEIN"/>
    <property type="match status" value="1"/>
</dbReference>
<keyword evidence="3 5" id="KW-1133">Transmembrane helix</keyword>
<dbReference type="RefSeq" id="WP_108311530.1">
    <property type="nucleotide sequence ID" value="NZ_NESN01000001.1"/>
</dbReference>
<dbReference type="OrthoDB" id="9810601at2"/>
<evidence type="ECO:0000256" key="3">
    <source>
        <dbReference type="ARBA" id="ARBA00022989"/>
    </source>
</evidence>
<feature type="transmembrane region" description="Helical" evidence="5">
    <location>
        <begin position="66"/>
        <end position="88"/>
    </location>
</feature>
<feature type="transmembrane region" description="Helical" evidence="5">
    <location>
        <begin position="108"/>
        <end position="129"/>
    </location>
</feature>
<dbReference type="PANTHER" id="PTHR36926:SF1">
    <property type="entry name" value="COLICIN V PRODUCTION PROTEIN"/>
    <property type="match status" value="1"/>
</dbReference>
<keyword evidence="7" id="KW-1185">Reference proteome</keyword>
<gene>
    <name evidence="6" type="ORF">B9Z37_03000</name>
</gene>
<proteinExistence type="predicted"/>
<dbReference type="Pfam" id="PF02674">
    <property type="entry name" value="Colicin_V"/>
    <property type="match status" value="1"/>
</dbReference>
<keyword evidence="2 5" id="KW-0812">Transmembrane</keyword>
<accession>A0A315EC37</accession>
<dbReference type="InterPro" id="IPR003825">
    <property type="entry name" value="Colicin-V_CvpA"/>
</dbReference>
<protein>
    <submittedName>
        <fullName evidence="6">Colicin V synthesis protein</fullName>
    </submittedName>
</protein>
<keyword evidence="4 5" id="KW-0472">Membrane</keyword>
<evidence type="ECO:0000256" key="2">
    <source>
        <dbReference type="ARBA" id="ARBA00022692"/>
    </source>
</evidence>
<dbReference type="GO" id="GO:0016020">
    <property type="term" value="C:membrane"/>
    <property type="evidence" value="ECO:0007669"/>
    <property type="project" value="UniProtKB-SubCell"/>
</dbReference>
<comment type="caution">
    <text evidence="6">The sequence shown here is derived from an EMBL/GenBank/DDBJ whole genome shotgun (WGS) entry which is preliminary data.</text>
</comment>
<reference evidence="6 7" key="1">
    <citation type="submission" date="2017-04" db="EMBL/GenBank/DDBJ databases">
        <title>Unexpected and diverse lifestyles within the genus Limnohabitans.</title>
        <authorList>
            <person name="Kasalicky V."/>
            <person name="Mehrshad M."/>
            <person name="Andrei S.-A."/>
            <person name="Salcher M."/>
            <person name="Kratochvilova H."/>
            <person name="Simek K."/>
            <person name="Ghai R."/>
        </authorList>
    </citation>
    <scope>NUCLEOTIDE SEQUENCE [LARGE SCALE GENOMIC DNA]</scope>
    <source>
        <strain evidence="6 7">II-B4</strain>
    </source>
</reference>
<dbReference type="AlphaFoldDB" id="A0A315EC37"/>
<dbReference type="Proteomes" id="UP000250790">
    <property type="component" value="Unassembled WGS sequence"/>
</dbReference>
<evidence type="ECO:0000256" key="1">
    <source>
        <dbReference type="ARBA" id="ARBA00004141"/>
    </source>
</evidence>
<feature type="transmembrane region" description="Helical" evidence="5">
    <location>
        <begin position="33"/>
        <end position="54"/>
    </location>
</feature>